<evidence type="ECO:0000313" key="1">
    <source>
        <dbReference type="EMBL" id="ARP60550.1"/>
    </source>
</evidence>
<organism evidence="1 2">
    <name type="scientific">Bacillus thuringiensis</name>
    <dbReference type="NCBI Taxonomy" id="1428"/>
    <lineage>
        <taxon>Bacteria</taxon>
        <taxon>Bacillati</taxon>
        <taxon>Bacillota</taxon>
        <taxon>Bacilli</taxon>
        <taxon>Bacillales</taxon>
        <taxon>Bacillaceae</taxon>
        <taxon>Bacillus</taxon>
        <taxon>Bacillus cereus group</taxon>
    </lineage>
</organism>
<dbReference type="EMBL" id="CP021061">
    <property type="protein sequence ID" value="ARP60550.1"/>
    <property type="molecule type" value="Genomic_DNA"/>
</dbReference>
<protein>
    <submittedName>
        <fullName evidence="1">Phosphotransacetylase</fullName>
    </submittedName>
</protein>
<dbReference type="Proteomes" id="UP000194143">
    <property type="component" value="Chromosome"/>
</dbReference>
<sequence length="36" mass="4437">MLQNERVARKNFALFYICNTSFFRKIHSYPRFSHTI</sequence>
<proteinExistence type="predicted"/>
<keyword evidence="2" id="KW-1185">Reference proteome</keyword>
<dbReference type="AlphaFoldDB" id="A0A1W6WVC8"/>
<name>A0A1W6WVC8_BACTU</name>
<accession>A0A1W6WVC8</accession>
<evidence type="ECO:0000313" key="2">
    <source>
        <dbReference type="Proteomes" id="UP000194143"/>
    </source>
</evidence>
<reference evidence="1 2" key="1">
    <citation type="submission" date="2017-04" db="EMBL/GenBank/DDBJ databases">
        <title>Complete Genome Sequence of Bacillus thuringiensis type Strain ATCC 10792.</title>
        <authorList>
            <person name="Oh D.-H."/>
            <person name="Park B.-J."/>
            <person name="Shuai W."/>
            <person name="Chelliah R."/>
        </authorList>
    </citation>
    <scope>NUCLEOTIDE SEQUENCE [LARGE SCALE GENOMIC DNA]</scope>
    <source>
        <strain evidence="1 2">ATCC 10792</strain>
    </source>
</reference>
<gene>
    <name evidence="1" type="ORF">CAB88_27210</name>
</gene>